<dbReference type="InterPro" id="IPR041229">
    <property type="entry name" value="HEPN_Apea"/>
</dbReference>
<dbReference type="AlphaFoldDB" id="A0AAW7QHC9"/>
<feature type="region of interest" description="Disordered" evidence="1">
    <location>
        <begin position="359"/>
        <end position="378"/>
    </location>
</feature>
<protein>
    <recommendedName>
        <fullName evidence="2">Apea-like HEPN domain-containing protein</fullName>
    </recommendedName>
</protein>
<accession>A0AAW7QHC9</accession>
<name>A0AAW7QHC9_STRVE</name>
<gene>
    <name evidence="3" type="ORF">QY913_01665</name>
</gene>
<evidence type="ECO:0000259" key="2">
    <source>
        <dbReference type="Pfam" id="PF18739"/>
    </source>
</evidence>
<dbReference type="Pfam" id="PF18739">
    <property type="entry name" value="HEPN_Apea"/>
    <property type="match status" value="1"/>
</dbReference>
<feature type="domain" description="Apea-like HEPN" evidence="2">
    <location>
        <begin position="329"/>
        <end position="463"/>
    </location>
</feature>
<comment type="caution">
    <text evidence="3">The sequence shown here is derived from an EMBL/GenBank/DDBJ whole genome shotgun (WGS) entry which is preliminary data.</text>
</comment>
<evidence type="ECO:0000256" key="1">
    <source>
        <dbReference type="SAM" id="MobiDB-lite"/>
    </source>
</evidence>
<proteinExistence type="predicted"/>
<dbReference type="Proteomes" id="UP001172310">
    <property type="component" value="Unassembled WGS sequence"/>
</dbReference>
<dbReference type="EMBL" id="JAUJGC010000007">
    <property type="protein sequence ID" value="MDN5268881.1"/>
    <property type="molecule type" value="Genomic_DNA"/>
</dbReference>
<organism evidence="3 4">
    <name type="scientific">Streptococcus vestibularis</name>
    <dbReference type="NCBI Taxonomy" id="1343"/>
    <lineage>
        <taxon>Bacteria</taxon>
        <taxon>Bacillati</taxon>
        <taxon>Bacillota</taxon>
        <taxon>Bacilli</taxon>
        <taxon>Lactobacillales</taxon>
        <taxon>Streptococcaceae</taxon>
        <taxon>Streptococcus</taxon>
    </lineage>
</organism>
<dbReference type="RefSeq" id="WP_301381916.1">
    <property type="nucleotide sequence ID" value="NZ_JASHBB010000026.1"/>
</dbReference>
<feature type="compositionally biased region" description="Basic residues" evidence="1">
    <location>
        <begin position="359"/>
        <end position="370"/>
    </location>
</feature>
<evidence type="ECO:0000313" key="4">
    <source>
        <dbReference type="Proteomes" id="UP001172310"/>
    </source>
</evidence>
<reference evidence="3" key="1">
    <citation type="submission" date="2023-07" db="EMBL/GenBank/DDBJ databases">
        <title>SVep1, a Temperate Phage of Human Oral Commensal Streptococcus vestibularis.</title>
        <authorList>
            <person name="Wu M."/>
            <person name="Zhu Y."/>
            <person name="Li Y."/>
        </authorList>
    </citation>
    <scope>NUCLEOTIDE SEQUENCE</scope>
    <source>
        <strain evidence="3">SVE8</strain>
    </source>
</reference>
<evidence type="ECO:0000313" key="3">
    <source>
        <dbReference type="EMBL" id="MDN5268881.1"/>
    </source>
</evidence>
<sequence length="474" mass="56377">MNKLNFKSYSLDKAFEIKGFFSDQKEDLLSDNMLSGILTYKHDNIVLELFGNLNSLENEIIGTVKAPDVIYGYTSDGKLLIINCYGFVYGTDHSPGFTLSKYHVKNFKIYDIYYQELDKKFPEIIDYLSEDQIFYYDFSFDNIEQWIGKSVFSKKKVNGELTVETKVSDYQTTNIFIPSRNLFIEDRAIASIDYNYLNLSSRYYLRISNDNDEITFTHCHETACQIKNYIELITGTPLSFTEITFLSQFKLVNEGKRLPLIKGKYFFQHNRDGKIWEKYKYEDITLNALHDNFSEIMNQWFTKSEKLDFIIKQYTKNLHSIPYIEDSLLSTIRNLEVYARNFHEAEIRLFEREYLKPRKNKKGSRKKNSRKKDSHEKDSQLRSKLTFLFENADSRFKEIVIDSFSGFSYFIDSIIQTRNYYTHGDVKSKYPKLLTDYNKMYEVNSVLQRLLHYYLYQELGMNYNFMDFSYHDTI</sequence>